<dbReference type="Proteomes" id="UP000663838">
    <property type="component" value="Unassembled WGS sequence"/>
</dbReference>
<dbReference type="AlphaFoldDB" id="A0A818ISN2"/>
<dbReference type="EMBL" id="CAJNYV010003031">
    <property type="protein sequence ID" value="CAF3524485.1"/>
    <property type="molecule type" value="Genomic_DNA"/>
</dbReference>
<evidence type="ECO:0000313" key="1">
    <source>
        <dbReference type="EMBL" id="CAF3524485.1"/>
    </source>
</evidence>
<proteinExistence type="predicted"/>
<organism evidence="1 3">
    <name type="scientific">Rotaria socialis</name>
    <dbReference type="NCBI Taxonomy" id="392032"/>
    <lineage>
        <taxon>Eukaryota</taxon>
        <taxon>Metazoa</taxon>
        <taxon>Spiralia</taxon>
        <taxon>Gnathifera</taxon>
        <taxon>Rotifera</taxon>
        <taxon>Eurotatoria</taxon>
        <taxon>Bdelloidea</taxon>
        <taxon>Philodinida</taxon>
        <taxon>Philodinidae</taxon>
        <taxon>Rotaria</taxon>
    </lineage>
</organism>
<gene>
    <name evidence="1" type="ORF">KIK155_LOCUS17109</name>
    <name evidence="2" type="ORF">TOA249_LOCUS19185</name>
</gene>
<dbReference type="Proteomes" id="UP000663865">
    <property type="component" value="Unassembled WGS sequence"/>
</dbReference>
<accession>A0A818ISN2</accession>
<name>A0A818ISN2_9BILA</name>
<evidence type="ECO:0000313" key="2">
    <source>
        <dbReference type="EMBL" id="CAF4735013.1"/>
    </source>
</evidence>
<comment type="caution">
    <text evidence="1">The sequence shown here is derived from an EMBL/GenBank/DDBJ whole genome shotgun (WGS) entry which is preliminary data.</text>
</comment>
<protein>
    <submittedName>
        <fullName evidence="1">Uncharacterized protein</fullName>
    </submittedName>
</protein>
<reference evidence="1" key="1">
    <citation type="submission" date="2021-02" db="EMBL/GenBank/DDBJ databases">
        <authorList>
            <person name="Nowell W R."/>
        </authorList>
    </citation>
    <scope>NUCLEOTIDE SEQUENCE</scope>
</reference>
<dbReference type="EMBL" id="CAJOBS010001484">
    <property type="protein sequence ID" value="CAF4735013.1"/>
    <property type="molecule type" value="Genomic_DNA"/>
</dbReference>
<evidence type="ECO:0000313" key="3">
    <source>
        <dbReference type="Proteomes" id="UP000663865"/>
    </source>
</evidence>
<sequence>MNLTDRPQSLEEANPLVNDYMESDGSSRCTQQGQVLTNSVHKLVQKWYDPFLPASLIRAVLNAIIYVVGGAAFQQKLGLPVPSRLSWYAIYALVIIRRNICNSFHHAETFTVPSDNLMDKDYKCPVSRANFFQVGPLEFIATFVKNA</sequence>